<organism evidence="1 2">
    <name type="scientific">Clonostachys rosea f. rosea IK726</name>
    <dbReference type="NCBI Taxonomy" id="1349383"/>
    <lineage>
        <taxon>Eukaryota</taxon>
        <taxon>Fungi</taxon>
        <taxon>Dikarya</taxon>
        <taxon>Ascomycota</taxon>
        <taxon>Pezizomycotina</taxon>
        <taxon>Sordariomycetes</taxon>
        <taxon>Hypocreomycetidae</taxon>
        <taxon>Hypocreales</taxon>
        <taxon>Bionectriaceae</taxon>
        <taxon>Clonostachys</taxon>
    </lineage>
</organism>
<keyword evidence="2" id="KW-1185">Reference proteome</keyword>
<evidence type="ECO:0000313" key="2">
    <source>
        <dbReference type="Proteomes" id="UP000836387"/>
    </source>
</evidence>
<reference evidence="1" key="2">
    <citation type="submission" date="2021-10" db="EMBL/GenBank/DDBJ databases">
        <authorList>
            <person name="Piombo E."/>
        </authorList>
    </citation>
    <scope>NUCLEOTIDE SEQUENCE</scope>
</reference>
<evidence type="ECO:0000313" key="1">
    <source>
        <dbReference type="EMBL" id="CAG9942718.1"/>
    </source>
</evidence>
<reference evidence="1" key="1">
    <citation type="submission" date="2020-04" db="EMBL/GenBank/DDBJ databases">
        <authorList>
            <person name="Broberg M."/>
        </authorList>
    </citation>
    <scope>NUCLEOTIDE SEQUENCE</scope>
</reference>
<sequence>MGKVCSRYPDEYWDLSGNTDTFNNSRESSYYSKVAALYDVIDHVPQTTVADVDGPCFGGGVGLIFVCDIRLASPRARWTLMISKYLVREWGVSLAREEMLSGREIGPDALWRRGALHQVSTDQISLESLLDGYLNQLEKCAPRWRGCQQGIGPSWLACPRKYSTERLDQDNICRDDNSKV</sequence>
<name>A0ACA9TP53_BIOOC</name>
<gene>
    <name evidence="1" type="ORF">CRV2_00009657</name>
</gene>
<proteinExistence type="predicted"/>
<accession>A0ACA9TP53</accession>
<dbReference type="Proteomes" id="UP000836387">
    <property type="component" value="Unassembled WGS sequence"/>
</dbReference>
<protein>
    <submittedName>
        <fullName evidence="1">Uncharacterized protein</fullName>
    </submittedName>
</protein>
<comment type="caution">
    <text evidence="1">The sequence shown here is derived from an EMBL/GenBank/DDBJ whole genome shotgun (WGS) entry which is preliminary data.</text>
</comment>
<dbReference type="EMBL" id="CADEHS020000006">
    <property type="protein sequence ID" value="CAG9942718.1"/>
    <property type="molecule type" value="Genomic_DNA"/>
</dbReference>